<evidence type="ECO:0000256" key="8">
    <source>
        <dbReference type="ARBA" id="ARBA00023306"/>
    </source>
</evidence>
<evidence type="ECO:0000256" key="1">
    <source>
        <dbReference type="ARBA" id="ARBA00004370"/>
    </source>
</evidence>
<proteinExistence type="inferred from homology"/>
<evidence type="ECO:0000256" key="10">
    <source>
        <dbReference type="SAM" id="MobiDB-lite"/>
    </source>
</evidence>
<comment type="caution">
    <text evidence="12">The sequence shown here is derived from an EMBL/GenBank/DDBJ whole genome shotgun (WGS) entry which is preliminary data.</text>
</comment>
<feature type="compositionally biased region" description="Low complexity" evidence="10">
    <location>
        <begin position="1"/>
        <end position="14"/>
    </location>
</feature>
<sequence>MRPAQPSAAPSSRARASRNAERDASRGQASDRLLDKAAEGLGQRIEDDEPFLRTRRRVPVKKGLLPLWTKTRWGRIALAGAAIAVLAGGVALVFSVKSFFDHDPCFRIDTASSIQTVGNSQLSRTDLLSVFGSDIGRNLFYVPLVQRRAELEQIPWVQHATVMRLLPNELRVAVTERTPIAFVRVADQVKLVDAEGVILDMPPAMMAAKHFSFPVVTGIHPGDLLSARKPRMQMYQKFLAELDASGEKLSEQMSEIDLSDPEDVRATVPAKSTDLLLHFGEQNFLARYRVYQSHLSEWEQQYPRLAAVDLRYDGQVVLKMADGKTGDGKTADTSNTSPAPAKADAPVAKPASKPATMAAAKSIAAKKHAARQRREAQR</sequence>
<feature type="region of interest" description="Disordered" evidence="10">
    <location>
        <begin position="322"/>
        <end position="378"/>
    </location>
</feature>
<dbReference type="InterPro" id="IPR026579">
    <property type="entry name" value="FtsQ"/>
</dbReference>
<dbReference type="PANTHER" id="PTHR35851">
    <property type="entry name" value="CELL DIVISION PROTEIN FTSQ"/>
    <property type="match status" value="1"/>
</dbReference>
<dbReference type="PANTHER" id="PTHR35851:SF1">
    <property type="entry name" value="CELL DIVISION PROTEIN FTSQ"/>
    <property type="match status" value="1"/>
</dbReference>
<dbReference type="InterPro" id="IPR013685">
    <property type="entry name" value="POTRA_FtsQ_type"/>
</dbReference>
<evidence type="ECO:0000256" key="2">
    <source>
        <dbReference type="ARBA" id="ARBA00022475"/>
    </source>
</evidence>
<keyword evidence="3" id="KW-0997">Cell inner membrane</keyword>
<dbReference type="GO" id="GO:0032153">
    <property type="term" value="C:cell division site"/>
    <property type="evidence" value="ECO:0007669"/>
    <property type="project" value="UniProtKB-UniRule"/>
</dbReference>
<dbReference type="GO" id="GO:0005886">
    <property type="term" value="C:plasma membrane"/>
    <property type="evidence" value="ECO:0007669"/>
    <property type="project" value="UniProtKB-SubCell"/>
</dbReference>
<accession>A0A841JR78</accession>
<evidence type="ECO:0000256" key="5">
    <source>
        <dbReference type="ARBA" id="ARBA00022692"/>
    </source>
</evidence>
<evidence type="ECO:0000259" key="11">
    <source>
        <dbReference type="PROSITE" id="PS51779"/>
    </source>
</evidence>
<dbReference type="InterPro" id="IPR034746">
    <property type="entry name" value="POTRA"/>
</dbReference>
<dbReference type="AlphaFoldDB" id="A0A841JR78"/>
<dbReference type="Pfam" id="PF03799">
    <property type="entry name" value="FtsQ_DivIB_C"/>
    <property type="match status" value="1"/>
</dbReference>
<evidence type="ECO:0000313" key="12">
    <source>
        <dbReference type="EMBL" id="MBB6142279.1"/>
    </source>
</evidence>
<dbReference type="GO" id="GO:0090529">
    <property type="term" value="P:cell septum assembly"/>
    <property type="evidence" value="ECO:0007669"/>
    <property type="project" value="InterPro"/>
</dbReference>
<comment type="similarity">
    <text evidence="9">Belongs to the FtsQ/DivIB family. FtsQ subfamily.</text>
</comment>
<comment type="subcellular location">
    <subcellularLocation>
        <location evidence="9">Cell membrane</location>
        <topology evidence="9">Single-pass type II membrane protein</topology>
    </subcellularLocation>
    <subcellularLocation>
        <location evidence="1">Membrane</location>
    </subcellularLocation>
    <text evidence="9">Localizes to the division septum.</text>
</comment>
<dbReference type="Proteomes" id="UP000538666">
    <property type="component" value="Unassembled WGS sequence"/>
</dbReference>
<feature type="transmembrane region" description="Helical" evidence="9">
    <location>
        <begin position="76"/>
        <end position="96"/>
    </location>
</feature>
<keyword evidence="6 9" id="KW-1133">Transmembrane helix</keyword>
<dbReference type="PROSITE" id="PS51779">
    <property type="entry name" value="POTRA"/>
    <property type="match status" value="1"/>
</dbReference>
<feature type="compositionally biased region" description="Low complexity" evidence="10">
    <location>
        <begin position="338"/>
        <end position="363"/>
    </location>
</feature>
<gene>
    <name evidence="9" type="primary">ftsQ</name>
    <name evidence="12" type="ORF">HNQ77_000217</name>
</gene>
<feature type="domain" description="POTRA" evidence="11">
    <location>
        <begin position="109"/>
        <end position="177"/>
    </location>
</feature>
<feature type="region of interest" description="Disordered" evidence="10">
    <location>
        <begin position="1"/>
        <end position="32"/>
    </location>
</feature>
<evidence type="ECO:0000313" key="13">
    <source>
        <dbReference type="Proteomes" id="UP000538666"/>
    </source>
</evidence>
<keyword evidence="13" id="KW-1185">Reference proteome</keyword>
<dbReference type="EMBL" id="JACHEK010000001">
    <property type="protein sequence ID" value="MBB6142279.1"/>
    <property type="molecule type" value="Genomic_DNA"/>
</dbReference>
<dbReference type="Gene3D" id="3.40.50.11690">
    <property type="entry name" value="Cell division protein FtsQ/DivIB"/>
    <property type="match status" value="1"/>
</dbReference>
<evidence type="ECO:0000256" key="3">
    <source>
        <dbReference type="ARBA" id="ARBA00022519"/>
    </source>
</evidence>
<reference evidence="12 13" key="1">
    <citation type="submission" date="2020-08" db="EMBL/GenBank/DDBJ databases">
        <title>Genomic Encyclopedia of Type Strains, Phase IV (KMG-IV): sequencing the most valuable type-strain genomes for metagenomic binning, comparative biology and taxonomic classification.</title>
        <authorList>
            <person name="Goeker M."/>
        </authorList>
    </citation>
    <scope>NUCLEOTIDE SEQUENCE [LARGE SCALE GENOMIC DNA]</scope>
    <source>
        <strain evidence="12 13">DSM 103733</strain>
    </source>
</reference>
<keyword evidence="4 9" id="KW-0132">Cell division</keyword>
<dbReference type="InterPro" id="IPR045335">
    <property type="entry name" value="FtsQ_C_sf"/>
</dbReference>
<dbReference type="HAMAP" id="MF_00911">
    <property type="entry name" value="FtsQ_subfam"/>
    <property type="match status" value="1"/>
</dbReference>
<evidence type="ECO:0000256" key="6">
    <source>
        <dbReference type="ARBA" id="ARBA00022989"/>
    </source>
</evidence>
<keyword evidence="2 9" id="KW-1003">Cell membrane</keyword>
<evidence type="ECO:0000256" key="9">
    <source>
        <dbReference type="HAMAP-Rule" id="MF_00911"/>
    </source>
</evidence>
<organism evidence="12 13">
    <name type="scientific">Silvibacterium bohemicum</name>
    <dbReference type="NCBI Taxonomy" id="1577686"/>
    <lineage>
        <taxon>Bacteria</taxon>
        <taxon>Pseudomonadati</taxon>
        <taxon>Acidobacteriota</taxon>
        <taxon>Terriglobia</taxon>
        <taxon>Terriglobales</taxon>
        <taxon>Acidobacteriaceae</taxon>
        <taxon>Silvibacterium</taxon>
    </lineage>
</organism>
<name>A0A841JR78_9BACT</name>
<comment type="function">
    <text evidence="9">Essential cell division protein.</text>
</comment>
<dbReference type="Gene3D" id="3.10.20.310">
    <property type="entry name" value="membrane protein fhac"/>
    <property type="match status" value="1"/>
</dbReference>
<dbReference type="GO" id="GO:0043093">
    <property type="term" value="P:FtsZ-dependent cytokinesis"/>
    <property type="evidence" value="ECO:0007669"/>
    <property type="project" value="UniProtKB-UniRule"/>
</dbReference>
<dbReference type="InterPro" id="IPR005548">
    <property type="entry name" value="Cell_div_FtsQ/DivIB_C"/>
</dbReference>
<keyword evidence="8 9" id="KW-0131">Cell cycle</keyword>
<keyword evidence="5 9" id="KW-0812">Transmembrane</keyword>
<dbReference type="Pfam" id="PF08478">
    <property type="entry name" value="POTRA_1"/>
    <property type="match status" value="1"/>
</dbReference>
<keyword evidence="7 9" id="KW-0472">Membrane</keyword>
<evidence type="ECO:0000256" key="4">
    <source>
        <dbReference type="ARBA" id="ARBA00022618"/>
    </source>
</evidence>
<protein>
    <recommendedName>
        <fullName evidence="9">Cell division protein FtsQ</fullName>
    </recommendedName>
</protein>
<evidence type="ECO:0000256" key="7">
    <source>
        <dbReference type="ARBA" id="ARBA00023136"/>
    </source>
</evidence>